<dbReference type="InterPro" id="IPR048399">
    <property type="entry name" value="DUF4438_C"/>
</dbReference>
<dbReference type="HOGENOM" id="CLU_075784_0_0_11"/>
<dbReference type="STRING" id="1179773.BN6_52870"/>
<dbReference type="InterPro" id="IPR044910">
    <property type="entry name" value="TM_1086_SG_dom"/>
</dbReference>
<dbReference type="Gene3D" id="2.102.30.10">
    <property type="entry name" value="tm1086 (SG structure) domain"/>
    <property type="match status" value="1"/>
</dbReference>
<dbReference type="EMBL" id="HE804045">
    <property type="protein sequence ID" value="CCH32551.1"/>
    <property type="molecule type" value="Genomic_DNA"/>
</dbReference>
<dbReference type="AlphaFoldDB" id="K0K2K8"/>
<evidence type="ECO:0000259" key="1">
    <source>
        <dbReference type="Pfam" id="PF14505"/>
    </source>
</evidence>
<keyword evidence="4" id="KW-1185">Reference proteome</keyword>
<organism evidence="3 4">
    <name type="scientific">Saccharothrix espanaensis (strain ATCC 51144 / DSM 44229 / JCM 9112 / NBRC 15066 / NRRL 15764)</name>
    <dbReference type="NCBI Taxonomy" id="1179773"/>
    <lineage>
        <taxon>Bacteria</taxon>
        <taxon>Bacillati</taxon>
        <taxon>Actinomycetota</taxon>
        <taxon>Actinomycetes</taxon>
        <taxon>Pseudonocardiales</taxon>
        <taxon>Pseudonocardiaceae</taxon>
        <taxon>Saccharothrix</taxon>
    </lineage>
</organism>
<evidence type="ECO:0008006" key="5">
    <source>
        <dbReference type="Google" id="ProtNLM"/>
    </source>
</evidence>
<dbReference type="InterPro" id="IPR029433">
    <property type="entry name" value="DUF4438_N"/>
</dbReference>
<dbReference type="PATRIC" id="fig|1179773.3.peg.5320"/>
<reference evidence="3 4" key="1">
    <citation type="journal article" date="2012" name="BMC Genomics">
        <title>Complete genome sequence of Saccharothrix espanaensis DSM 44229T and comparison to the other completely sequenced Pseudonocardiaceae.</title>
        <authorList>
            <person name="Strobel T."/>
            <person name="Al-Dilaimi A."/>
            <person name="Blom J."/>
            <person name="Gessner A."/>
            <person name="Kalinowski J."/>
            <person name="Luzhetska M."/>
            <person name="Puhler A."/>
            <person name="Szczepanowski R."/>
            <person name="Bechthold A."/>
            <person name="Ruckert C."/>
        </authorList>
    </citation>
    <scope>NUCLEOTIDE SEQUENCE [LARGE SCALE GENOMIC DNA]</scope>
    <source>
        <strain evidence="4">ATCC 51144 / DSM 44229 / JCM 9112 / NBRC 15066 / NRRL 15764</strain>
    </source>
</reference>
<dbReference type="RefSeq" id="WP_015102663.1">
    <property type="nucleotide sequence ID" value="NC_019673.1"/>
</dbReference>
<sequence>MTPRTNADRLPAQMLLGEVCPPTGDRFGYRVDGDGTAFLLPGMGGVTLGVRVGDPATGHAADHLEPGLSVWHPDPAANHALQYLTCVGNEVTVLGARRPTGRVYGQHAYVLVDLAESDAVDVAPGDRVAIRARGQGLRLLDHPDVVVKNLDPDLLPRLPVATAPDGRLRVSVAARIAPAAVGAGTGMASEYANTDLMGVRSGRIGDLVALEDQDHRFGRGYRAGYLAVGALSTGDCRLFGHGPGPTTLFTGPIEAFDLVDDLGANIGAGW</sequence>
<evidence type="ECO:0000313" key="4">
    <source>
        <dbReference type="Proteomes" id="UP000006281"/>
    </source>
</evidence>
<dbReference type="eggNOG" id="ENOG502Z80Y">
    <property type="taxonomic scope" value="Bacteria"/>
</dbReference>
<feature type="domain" description="DUF4438" evidence="1">
    <location>
        <begin position="29"/>
        <end position="155"/>
    </location>
</feature>
<proteinExistence type="predicted"/>
<dbReference type="Gene3D" id="2.40.10.170">
    <property type="match status" value="1"/>
</dbReference>
<name>K0K2K8_SACES</name>
<evidence type="ECO:0000259" key="2">
    <source>
        <dbReference type="Pfam" id="PF20999"/>
    </source>
</evidence>
<feature type="domain" description="DUF4438" evidence="2">
    <location>
        <begin position="158"/>
        <end position="267"/>
    </location>
</feature>
<accession>K0K2K8</accession>
<gene>
    <name evidence="3" type="ordered locus">BN6_52870</name>
</gene>
<dbReference type="KEGG" id="sesp:BN6_52870"/>
<dbReference type="BioCyc" id="SESP1179773:BN6_RS25555-MONOMER"/>
<dbReference type="Proteomes" id="UP000006281">
    <property type="component" value="Chromosome"/>
</dbReference>
<protein>
    <recommendedName>
        <fullName evidence="5">DUF4438 domain-containing protein</fullName>
    </recommendedName>
</protein>
<dbReference type="Gene3D" id="4.10.1180.10">
    <property type="entry name" value="tm1086 domain"/>
    <property type="match status" value="1"/>
</dbReference>
<evidence type="ECO:0000313" key="3">
    <source>
        <dbReference type="EMBL" id="CCH32551.1"/>
    </source>
</evidence>
<dbReference type="Pfam" id="PF14505">
    <property type="entry name" value="DUF4438"/>
    <property type="match status" value="1"/>
</dbReference>
<dbReference type="Pfam" id="PF20999">
    <property type="entry name" value="DUF4438_C"/>
    <property type="match status" value="1"/>
</dbReference>
<dbReference type="InterPro" id="IPR044909">
    <property type="entry name" value="TM_1086_sf"/>
</dbReference>